<dbReference type="EMBL" id="CP018183">
    <property type="protein sequence ID" value="AUJ33390.1"/>
    <property type="molecule type" value="Genomic_DNA"/>
</dbReference>
<protein>
    <recommendedName>
        <fullName evidence="1">RecF/RecN/SMC N-terminal domain-containing protein</fullName>
    </recommendedName>
</protein>
<dbReference type="GO" id="GO:0000731">
    <property type="term" value="P:DNA synthesis involved in DNA repair"/>
    <property type="evidence" value="ECO:0007669"/>
    <property type="project" value="TreeGrafter"/>
</dbReference>
<organism evidence="2 3">
    <name type="scientific">Liquorilactobacillus nagelii</name>
    <dbReference type="NCBI Taxonomy" id="82688"/>
    <lineage>
        <taxon>Bacteria</taxon>
        <taxon>Bacillati</taxon>
        <taxon>Bacillota</taxon>
        <taxon>Bacilli</taxon>
        <taxon>Lactobacillales</taxon>
        <taxon>Lactobacillaceae</taxon>
        <taxon>Liquorilactobacillus</taxon>
    </lineage>
</organism>
<dbReference type="Proteomes" id="UP000324497">
    <property type="component" value="Plasmid pL11827-3"/>
</dbReference>
<dbReference type="Pfam" id="PF02463">
    <property type="entry name" value="SMC_N"/>
    <property type="match status" value="1"/>
</dbReference>
<reference evidence="2 3" key="1">
    <citation type="submission" date="2016-11" db="EMBL/GenBank/DDBJ databases">
        <title>Interaction between Lactobacillus species and yeast in water kefir.</title>
        <authorList>
            <person name="Behr J."/>
            <person name="Xu D."/>
            <person name="Vogel R.F."/>
        </authorList>
    </citation>
    <scope>NUCLEOTIDE SEQUENCE [LARGE SCALE GENOMIC DNA]</scope>
    <source>
        <strain evidence="2 3">TMW 1.1827</strain>
        <plasmid evidence="3">pl11827-3</plasmid>
    </source>
</reference>
<accession>A0A3Q8CI34</accession>
<dbReference type="InterPro" id="IPR027417">
    <property type="entry name" value="P-loop_NTPase"/>
</dbReference>
<keyword evidence="3" id="KW-1185">Reference proteome</keyword>
<proteinExistence type="predicted"/>
<dbReference type="AlphaFoldDB" id="A0A3Q8CI34"/>
<gene>
    <name evidence="2" type="ORF">BSQ50_12210</name>
</gene>
<dbReference type="InterPro" id="IPR003395">
    <property type="entry name" value="RecF/RecN/SMC_N"/>
</dbReference>
<sequence>MLTNNQMILRNFIENPKSGLNELELKLAKIIFVNHDKIESTSYYRGMRQKEIAHLIKLNHNKTLDLPLKTSNDYTSKEIQNLTRLTVMSFRGFQNKQIFRFGNRFNFVYGRNGTGKSSFVEAIEYSLMGNIQEAKYKRIDINKYTKNIYTKNAVTPKLYGMSNNGKEVEISPDTEKYNFSVIERNRIDNFSRMSAETNSVQQQRLAALVGLDSWNTFVNSFSKEIDTYLVYENELTDEIQAAKKDLAVSEKSLIASENTVKESKSILKGFLNEFQKDDLKQLSDSFTEKKAKLSTELSKNETLPLISPDLFASLNTMQAKFLNAQKIYHENTSKINHYKNDLSLVELAKAVLSQKAHHSNVCPACLTSIKNEDGSLNVAVDPYENAQKIQAQFLDATNIEASNSKLRSQLENELRGFYGSLQKLLNQFENSGLHPINKLTALSDAIDAFFGEKIAIPESAWLSPSVIHEINDIIKKHNCDLGKSTSKKNVLQTTLNQINQNQGSFNTAKKSVEASKPIQKNLRDSIEASKQLIVNLSEKAQIAINKNKSTKKISKAYETLIIKLKNYTESLPNKELVDLNQLTLKIYNLINKYDFKGEQITELKLPLLPTQVIQIKFNVPDSPLINALDVLSEGHIRVLGLSILLAKALKQELPFIIFDDVVNAIDDDHRKAIAEIITDSEGIFSGIQWIVTTHGQEFAKQLISNTPNSLRKGIKEITFKEKNLGADIHYIDKTQNYLLLAQQKLKDDDIRGCLADCRREAEVLMIKLWNIYNKRFNQRISLEVNPSNPIPETRNVFDVLRSSFKKKLKGNDAELTVLGTVLSKLDTLLDGGGTSWFLLNKGTHEEENAEQHDRVDTEQILNQLLVPLDEELTTKIGVKGAVLVRKVV</sequence>
<evidence type="ECO:0000313" key="2">
    <source>
        <dbReference type="EMBL" id="AUJ33390.1"/>
    </source>
</evidence>
<dbReference type="KEGG" id="lng:BSQ50_12210"/>
<dbReference type="Gene3D" id="3.40.50.300">
    <property type="entry name" value="P-loop containing nucleotide triphosphate hydrolases"/>
    <property type="match status" value="2"/>
</dbReference>
<dbReference type="SUPFAM" id="SSF52540">
    <property type="entry name" value="P-loop containing nucleoside triphosphate hydrolases"/>
    <property type="match status" value="1"/>
</dbReference>
<dbReference type="PANTHER" id="PTHR32182:SF0">
    <property type="entry name" value="DNA REPLICATION AND REPAIR PROTEIN RECF"/>
    <property type="match status" value="1"/>
</dbReference>
<evidence type="ECO:0000259" key="1">
    <source>
        <dbReference type="Pfam" id="PF02463"/>
    </source>
</evidence>
<name>A0A3Q8CI34_9LACO</name>
<feature type="domain" description="RecF/RecN/SMC N-terminal" evidence="1">
    <location>
        <begin position="82"/>
        <end position="701"/>
    </location>
</feature>
<dbReference type="PANTHER" id="PTHR32182">
    <property type="entry name" value="DNA REPLICATION AND REPAIR PROTEIN RECF"/>
    <property type="match status" value="1"/>
</dbReference>
<keyword evidence="2" id="KW-0614">Plasmid</keyword>
<evidence type="ECO:0000313" key="3">
    <source>
        <dbReference type="Proteomes" id="UP000324497"/>
    </source>
</evidence>
<dbReference type="GO" id="GO:0006302">
    <property type="term" value="P:double-strand break repair"/>
    <property type="evidence" value="ECO:0007669"/>
    <property type="project" value="TreeGrafter"/>
</dbReference>
<dbReference type="RefSeq" id="WP_148127387.1">
    <property type="nucleotide sequence ID" value="NZ_CP018183.1"/>
</dbReference>
<geneLocation type="plasmid" evidence="3">
    <name>pl11827-3</name>
</geneLocation>